<evidence type="ECO:0000313" key="2">
    <source>
        <dbReference type="Proteomes" id="UP001148737"/>
    </source>
</evidence>
<name>A0ACC1QXV2_9HYPO</name>
<reference evidence="1" key="1">
    <citation type="submission" date="2022-07" db="EMBL/GenBank/DDBJ databases">
        <title>Genome Sequence of Lecanicillium saksenae.</title>
        <authorList>
            <person name="Buettner E."/>
        </authorList>
    </citation>
    <scope>NUCLEOTIDE SEQUENCE</scope>
    <source>
        <strain evidence="1">VT-O1</strain>
    </source>
</reference>
<accession>A0ACC1QXV2</accession>
<evidence type="ECO:0000313" key="1">
    <source>
        <dbReference type="EMBL" id="KAJ3493580.1"/>
    </source>
</evidence>
<dbReference type="Proteomes" id="UP001148737">
    <property type="component" value="Unassembled WGS sequence"/>
</dbReference>
<proteinExistence type="predicted"/>
<dbReference type="EMBL" id="JANAKD010000472">
    <property type="protein sequence ID" value="KAJ3493580.1"/>
    <property type="molecule type" value="Genomic_DNA"/>
</dbReference>
<organism evidence="1 2">
    <name type="scientific">Lecanicillium saksenae</name>
    <dbReference type="NCBI Taxonomy" id="468837"/>
    <lineage>
        <taxon>Eukaryota</taxon>
        <taxon>Fungi</taxon>
        <taxon>Dikarya</taxon>
        <taxon>Ascomycota</taxon>
        <taxon>Pezizomycotina</taxon>
        <taxon>Sordariomycetes</taxon>
        <taxon>Hypocreomycetidae</taxon>
        <taxon>Hypocreales</taxon>
        <taxon>Cordycipitaceae</taxon>
        <taxon>Lecanicillium</taxon>
    </lineage>
</organism>
<protein>
    <submittedName>
        <fullName evidence="1">Uncharacterized protein</fullName>
    </submittedName>
</protein>
<sequence>MTSRRPSPTIFFDQGDFDENGTFLVSEMFARTPKSVLAKNFDAPVEAFNDLPEKELYIFNGTPQPKDIQKQNITGSAGAIPVSHAYTYHWSQQKPYEVPGGSVKILDPTTFPIAAKFSAALVTVKPGAMREMHWHTSSDEWDYFLQGSGRATIYRAPDAGRTFDFTAGDVGYIPKADAHYVENTGTEDLIFLEVLQAPKFSDISVAQWLALTPKQTIKDHLNLPDSLLDKIPKEKTILKQGNRNMTALGQ</sequence>
<gene>
    <name evidence="1" type="ORF">NLG97_g4644</name>
</gene>
<keyword evidence="2" id="KW-1185">Reference proteome</keyword>
<comment type="caution">
    <text evidence="1">The sequence shown here is derived from an EMBL/GenBank/DDBJ whole genome shotgun (WGS) entry which is preliminary data.</text>
</comment>